<feature type="non-terminal residue" evidence="1">
    <location>
        <position position="62"/>
    </location>
</feature>
<name>A0A699T9I4_TANCI</name>
<reference evidence="1" key="1">
    <citation type="journal article" date="2019" name="Sci. Rep.">
        <title>Draft genome of Tanacetum cinerariifolium, the natural source of mosquito coil.</title>
        <authorList>
            <person name="Yamashiro T."/>
            <person name="Shiraishi A."/>
            <person name="Satake H."/>
            <person name="Nakayama K."/>
        </authorList>
    </citation>
    <scope>NUCLEOTIDE SEQUENCE</scope>
</reference>
<dbReference type="AlphaFoldDB" id="A0A699T9I4"/>
<gene>
    <name evidence="1" type="ORF">Tci_877800</name>
</gene>
<proteinExistence type="predicted"/>
<dbReference type="EMBL" id="BKCJ011220879">
    <property type="protein sequence ID" value="GFD05831.1"/>
    <property type="molecule type" value="Genomic_DNA"/>
</dbReference>
<protein>
    <submittedName>
        <fullName evidence="1">Uncharacterized protein</fullName>
    </submittedName>
</protein>
<organism evidence="1">
    <name type="scientific">Tanacetum cinerariifolium</name>
    <name type="common">Dalmatian daisy</name>
    <name type="synonym">Chrysanthemum cinerariifolium</name>
    <dbReference type="NCBI Taxonomy" id="118510"/>
    <lineage>
        <taxon>Eukaryota</taxon>
        <taxon>Viridiplantae</taxon>
        <taxon>Streptophyta</taxon>
        <taxon>Embryophyta</taxon>
        <taxon>Tracheophyta</taxon>
        <taxon>Spermatophyta</taxon>
        <taxon>Magnoliopsida</taxon>
        <taxon>eudicotyledons</taxon>
        <taxon>Gunneridae</taxon>
        <taxon>Pentapetalae</taxon>
        <taxon>asterids</taxon>
        <taxon>campanulids</taxon>
        <taxon>Asterales</taxon>
        <taxon>Asteraceae</taxon>
        <taxon>Asteroideae</taxon>
        <taxon>Anthemideae</taxon>
        <taxon>Anthemidinae</taxon>
        <taxon>Tanacetum</taxon>
    </lineage>
</organism>
<sequence length="62" mass="7226">MPYVQNTKSYSLQEGIHYWIRYLLPGVVPVTKDKIQHQNVISIISLYLIYRDVVGTGWTACR</sequence>
<comment type="caution">
    <text evidence="1">The sequence shown here is derived from an EMBL/GenBank/DDBJ whole genome shotgun (WGS) entry which is preliminary data.</text>
</comment>
<accession>A0A699T9I4</accession>
<evidence type="ECO:0000313" key="1">
    <source>
        <dbReference type="EMBL" id="GFD05831.1"/>
    </source>
</evidence>